<evidence type="ECO:0000313" key="1">
    <source>
        <dbReference type="EMBL" id="CAL1596458.1"/>
    </source>
</evidence>
<gene>
    <name evidence="1" type="ORF">KC01_LOCUS25134</name>
</gene>
<dbReference type="Proteomes" id="UP001497482">
    <property type="component" value="Chromosome 21"/>
</dbReference>
<proteinExistence type="predicted"/>
<sequence>MSEFQNQDPEPIYTRKTRVRCKLRPYDRGQTYATVQTEVSNYLQSLQDYIAQDPLENFYCQYLFELCMEKPPLSPNSQQALTYNVSIPSQESVPVQVDFQQLSGRSFNSQKHDLFERSMVHPRACVPSRISRDVPAIVLRTPEVRTRRISGVSENAFRSQKYDLFEMSMVPPKVELPSFISKDVPAVVLKTPEGMKRISDGDLSEGQSMTLGLIEALMIEMFRGKAALRPWDQKYKVIRNRLTEKAWAEIQLSGHQAKKTEKRMSKIIGAIVKDLKLHYGTAQRMLESALDGKDRTFEKTVPAIPPRAQPAEEEVFSKMRVQRSL</sequence>
<organism evidence="1 2">
    <name type="scientific">Knipowitschia caucasica</name>
    <name type="common">Caucasian dwarf goby</name>
    <name type="synonym">Pomatoschistus caucasicus</name>
    <dbReference type="NCBI Taxonomy" id="637954"/>
    <lineage>
        <taxon>Eukaryota</taxon>
        <taxon>Metazoa</taxon>
        <taxon>Chordata</taxon>
        <taxon>Craniata</taxon>
        <taxon>Vertebrata</taxon>
        <taxon>Euteleostomi</taxon>
        <taxon>Actinopterygii</taxon>
        <taxon>Neopterygii</taxon>
        <taxon>Teleostei</taxon>
        <taxon>Neoteleostei</taxon>
        <taxon>Acanthomorphata</taxon>
        <taxon>Gobiaria</taxon>
        <taxon>Gobiiformes</taxon>
        <taxon>Gobioidei</taxon>
        <taxon>Gobiidae</taxon>
        <taxon>Gobiinae</taxon>
        <taxon>Knipowitschia</taxon>
    </lineage>
</organism>
<accession>A0AAV2L276</accession>
<reference evidence="1 2" key="1">
    <citation type="submission" date="2024-04" db="EMBL/GenBank/DDBJ databases">
        <authorList>
            <person name="Waldvogel A.-M."/>
            <person name="Schoenle A."/>
        </authorList>
    </citation>
    <scope>NUCLEOTIDE SEQUENCE [LARGE SCALE GENOMIC DNA]</scope>
</reference>
<dbReference type="EMBL" id="OZ035843">
    <property type="protein sequence ID" value="CAL1596458.1"/>
    <property type="molecule type" value="Genomic_DNA"/>
</dbReference>
<evidence type="ECO:0000313" key="2">
    <source>
        <dbReference type="Proteomes" id="UP001497482"/>
    </source>
</evidence>
<dbReference type="AlphaFoldDB" id="A0AAV2L276"/>
<name>A0AAV2L276_KNICA</name>
<keyword evidence="2" id="KW-1185">Reference proteome</keyword>
<protein>
    <submittedName>
        <fullName evidence="1">Uncharacterized protein</fullName>
    </submittedName>
</protein>